<gene>
    <name evidence="5" type="ORF">H072_265</name>
</gene>
<feature type="compositionally biased region" description="Polar residues" evidence="2">
    <location>
        <begin position="375"/>
        <end position="388"/>
    </location>
</feature>
<feature type="signal peptide" evidence="3">
    <location>
        <begin position="1"/>
        <end position="18"/>
    </location>
</feature>
<feature type="domain" description="Azaphilone pigments biosynthesis cluster protein L N-terminal" evidence="4">
    <location>
        <begin position="2"/>
        <end position="213"/>
    </location>
</feature>
<feature type="region of interest" description="Disordered" evidence="2">
    <location>
        <begin position="367"/>
        <end position="404"/>
    </location>
</feature>
<dbReference type="OrthoDB" id="5068804at2759"/>
<keyword evidence="1" id="KW-0175">Coiled coil</keyword>
<reference evidence="6" key="2">
    <citation type="submission" date="2013-04" db="EMBL/GenBank/DDBJ databases">
        <title>Genomic mechanisms accounting for the adaptation to parasitism in nematode-trapping fungi.</title>
        <authorList>
            <person name="Ahren D.G."/>
        </authorList>
    </citation>
    <scope>NUCLEOTIDE SEQUENCE [LARGE SCALE GENOMIC DNA]</scope>
    <source>
        <strain evidence="6">CBS 200.50</strain>
    </source>
</reference>
<feature type="coiled-coil region" evidence="1">
    <location>
        <begin position="256"/>
        <end position="283"/>
    </location>
</feature>
<evidence type="ECO:0000256" key="1">
    <source>
        <dbReference type="SAM" id="Coils"/>
    </source>
</evidence>
<proteinExistence type="predicted"/>
<evidence type="ECO:0000313" key="6">
    <source>
        <dbReference type="Proteomes" id="UP000015100"/>
    </source>
</evidence>
<dbReference type="STRING" id="1284197.S8AS56"/>
<comment type="caution">
    <text evidence="5">The sequence shown here is derived from an EMBL/GenBank/DDBJ whole genome shotgun (WGS) entry which is preliminary data.</text>
</comment>
<keyword evidence="3" id="KW-0732">Signal</keyword>
<keyword evidence="6" id="KW-1185">Reference proteome</keyword>
<dbReference type="HOGENOM" id="CLU_032923_1_0_1"/>
<accession>S8AS56</accession>
<feature type="chain" id="PRO_5004560757" description="Azaphilone pigments biosynthesis cluster protein L N-terminal domain-containing protein" evidence="3">
    <location>
        <begin position="19"/>
        <end position="404"/>
    </location>
</feature>
<dbReference type="OMA" id="QCMNVVA"/>
<dbReference type="Pfam" id="PF17111">
    <property type="entry name" value="PigL_N"/>
    <property type="match status" value="1"/>
</dbReference>
<sequence length="404" mass="44163">MADAISLASGILALAVFALHSSQRLYSTISSFKSNKRVVRELSEELIALDGVLKSLQDTINANNSDLTALKLPLLRCGKACQEFELIISKCSTDSGGVRAIRDWARVFYMGDDITGFRVLIAGYKSTITIAICEVNMRTTNITANLLSEYKTLIEQTSSDLEERLDLINKKLDDLTISHTPNLSSIGTQGRTEEGNQEVIEEKKSIEKCLEICVQVSEHIDRVRSGSILKPPATSSGASSSSKAAQITTDALDGCKIELSNTASALQQELRDIQLRLAALTSQPEFLGDPNAEEIESIKQCLNICSKASEQVKNDRIFVFEDIKTEDDGEQIIVATMGDLLSAKRVTSGSRSTQWLGQMSDASLQYLAGQRKSRSISPPNSQSKPHGQNTKEFEGRHGTGQKLK</sequence>
<evidence type="ECO:0000256" key="3">
    <source>
        <dbReference type="SAM" id="SignalP"/>
    </source>
</evidence>
<dbReference type="Proteomes" id="UP000015100">
    <property type="component" value="Unassembled WGS sequence"/>
</dbReference>
<evidence type="ECO:0000256" key="2">
    <source>
        <dbReference type="SAM" id="MobiDB-lite"/>
    </source>
</evidence>
<dbReference type="eggNOG" id="ENOG502SH9J">
    <property type="taxonomic scope" value="Eukaryota"/>
</dbReference>
<name>S8AS56_DACHA</name>
<protein>
    <recommendedName>
        <fullName evidence="4">Azaphilone pigments biosynthesis cluster protein L N-terminal domain-containing protein</fullName>
    </recommendedName>
</protein>
<dbReference type="InterPro" id="IPR031348">
    <property type="entry name" value="PigL_N"/>
</dbReference>
<reference evidence="5 6" key="1">
    <citation type="journal article" date="2013" name="PLoS Genet.">
        <title>Genomic mechanisms accounting for the adaptation to parasitism in nematode-trapping fungi.</title>
        <authorList>
            <person name="Meerupati T."/>
            <person name="Andersson K.M."/>
            <person name="Friman E."/>
            <person name="Kumar D."/>
            <person name="Tunlid A."/>
            <person name="Ahren D."/>
        </authorList>
    </citation>
    <scope>NUCLEOTIDE SEQUENCE [LARGE SCALE GENOMIC DNA]</scope>
    <source>
        <strain evidence="5 6">CBS 200.50</strain>
    </source>
</reference>
<dbReference type="AlphaFoldDB" id="S8AS56"/>
<dbReference type="EMBL" id="AQGS01000003">
    <property type="protein sequence ID" value="EPS45724.1"/>
    <property type="molecule type" value="Genomic_DNA"/>
</dbReference>
<organism evidence="5 6">
    <name type="scientific">Dactylellina haptotyla (strain CBS 200.50)</name>
    <name type="common">Nematode-trapping fungus</name>
    <name type="synonym">Monacrosporium haptotylum</name>
    <dbReference type="NCBI Taxonomy" id="1284197"/>
    <lineage>
        <taxon>Eukaryota</taxon>
        <taxon>Fungi</taxon>
        <taxon>Dikarya</taxon>
        <taxon>Ascomycota</taxon>
        <taxon>Pezizomycotina</taxon>
        <taxon>Orbiliomycetes</taxon>
        <taxon>Orbiliales</taxon>
        <taxon>Orbiliaceae</taxon>
        <taxon>Dactylellina</taxon>
    </lineage>
</organism>
<evidence type="ECO:0000313" key="5">
    <source>
        <dbReference type="EMBL" id="EPS45724.1"/>
    </source>
</evidence>
<evidence type="ECO:0000259" key="4">
    <source>
        <dbReference type="Pfam" id="PF17111"/>
    </source>
</evidence>